<evidence type="ECO:0000256" key="1">
    <source>
        <dbReference type="ARBA" id="ARBA00022679"/>
    </source>
</evidence>
<dbReference type="EC" id="2.7.7.108" evidence="5"/>
<dbReference type="GO" id="GO:0051302">
    <property type="term" value="P:regulation of cell division"/>
    <property type="evidence" value="ECO:0007669"/>
    <property type="project" value="TreeGrafter"/>
</dbReference>
<proteinExistence type="predicted"/>
<dbReference type="PATRIC" id="fig|1007676.4.peg.1858"/>
<evidence type="ECO:0000256" key="7">
    <source>
        <dbReference type="ARBA" id="ARBA00048696"/>
    </source>
</evidence>
<evidence type="ECO:0000313" key="9">
    <source>
        <dbReference type="EMBL" id="AKP67682.1"/>
    </source>
</evidence>
<dbReference type="PANTHER" id="PTHR39560">
    <property type="entry name" value="PROTEIN ADENYLYLTRANSFERASE FIC-RELATED"/>
    <property type="match status" value="1"/>
</dbReference>
<sequence>MSWIEETLQPNGVLKNKLGISDGNKLAKLEYEITTLKGESILVPRIQSIDDLKKIHGWLFKDLYDWAGEFREGDFYKGNTNFFPRSRFSIAIPNLDQQIKHINDTKYAHKLLLITDLAKLLIDLNNFHPFREGNGRTQRKFITLLAKQNGLLIHITPPFEQYDDYMKASVNDDEELMARVLIDSIKTDE</sequence>
<keyword evidence="10" id="KW-1185">Reference proteome</keyword>
<reference evidence="10" key="1">
    <citation type="submission" date="2015-07" db="EMBL/GenBank/DDBJ databases">
        <title>Lactobacillus ginsenosidimutans/EMML 3141/ whole genome sequencing.</title>
        <authorList>
            <person name="Kim M.K."/>
            <person name="Im W.-T."/>
            <person name="Srinivasan S."/>
            <person name="Lee J.-J."/>
        </authorList>
    </citation>
    <scope>NUCLEOTIDE SEQUENCE [LARGE SCALE GENOMIC DNA]</scope>
    <source>
        <strain evidence="10">EMML 3041</strain>
    </source>
</reference>
<dbReference type="EMBL" id="CP012034">
    <property type="protein sequence ID" value="AKP67682.1"/>
    <property type="molecule type" value="Genomic_DNA"/>
</dbReference>
<dbReference type="OrthoDB" id="9813719at2"/>
<dbReference type="AlphaFoldDB" id="A0A0H4QIB3"/>
<dbReference type="GO" id="GO:0005524">
    <property type="term" value="F:ATP binding"/>
    <property type="evidence" value="ECO:0007669"/>
    <property type="project" value="UniProtKB-KW"/>
</dbReference>
<protein>
    <recommendedName>
        <fullName evidence="5">protein adenylyltransferase</fullName>
        <ecNumber evidence="5">2.7.7.108</ecNumber>
    </recommendedName>
</protein>
<dbReference type="Gene3D" id="1.10.3290.10">
    <property type="entry name" value="Fido-like domain"/>
    <property type="match status" value="1"/>
</dbReference>
<dbReference type="InterPro" id="IPR036597">
    <property type="entry name" value="Fido-like_dom_sf"/>
</dbReference>
<evidence type="ECO:0000256" key="2">
    <source>
        <dbReference type="ARBA" id="ARBA00022695"/>
    </source>
</evidence>
<keyword evidence="4" id="KW-0067">ATP-binding</keyword>
<evidence type="ECO:0000259" key="8">
    <source>
        <dbReference type="PROSITE" id="PS51459"/>
    </source>
</evidence>
<dbReference type="PANTHER" id="PTHR39560:SF1">
    <property type="entry name" value="PROTEIN ADENYLYLTRANSFERASE FIC-RELATED"/>
    <property type="match status" value="1"/>
</dbReference>
<evidence type="ECO:0000256" key="5">
    <source>
        <dbReference type="ARBA" id="ARBA00034531"/>
    </source>
</evidence>
<dbReference type="Proteomes" id="UP000036106">
    <property type="component" value="Chromosome"/>
</dbReference>
<comment type="catalytic activity">
    <reaction evidence="7">
        <text>L-tyrosyl-[protein] + ATP = O-(5'-adenylyl)-L-tyrosyl-[protein] + diphosphate</text>
        <dbReference type="Rhea" id="RHEA:54288"/>
        <dbReference type="Rhea" id="RHEA-COMP:10136"/>
        <dbReference type="Rhea" id="RHEA-COMP:13846"/>
        <dbReference type="ChEBI" id="CHEBI:30616"/>
        <dbReference type="ChEBI" id="CHEBI:33019"/>
        <dbReference type="ChEBI" id="CHEBI:46858"/>
        <dbReference type="ChEBI" id="CHEBI:83624"/>
        <dbReference type="EC" id="2.7.7.108"/>
    </reaction>
</comment>
<accession>A0A0H4QIB3</accession>
<dbReference type="RefSeq" id="WP_048705197.1">
    <property type="nucleotide sequence ID" value="NZ_CP012034.1"/>
</dbReference>
<dbReference type="STRING" id="1007676.ABM34_09180"/>
<dbReference type="KEGG" id="lgn:ABM34_09180"/>
<comment type="catalytic activity">
    <reaction evidence="6">
        <text>L-threonyl-[protein] + ATP = 3-O-(5'-adenylyl)-L-threonyl-[protein] + diphosphate</text>
        <dbReference type="Rhea" id="RHEA:54292"/>
        <dbReference type="Rhea" id="RHEA-COMP:11060"/>
        <dbReference type="Rhea" id="RHEA-COMP:13847"/>
        <dbReference type="ChEBI" id="CHEBI:30013"/>
        <dbReference type="ChEBI" id="CHEBI:30616"/>
        <dbReference type="ChEBI" id="CHEBI:33019"/>
        <dbReference type="ChEBI" id="CHEBI:138113"/>
        <dbReference type="EC" id="2.7.7.108"/>
    </reaction>
</comment>
<evidence type="ECO:0000256" key="3">
    <source>
        <dbReference type="ARBA" id="ARBA00022741"/>
    </source>
</evidence>
<gene>
    <name evidence="9" type="ORF">ABM34_09180</name>
</gene>
<dbReference type="Pfam" id="PF02661">
    <property type="entry name" value="Fic"/>
    <property type="match status" value="1"/>
</dbReference>
<keyword evidence="3" id="KW-0547">Nucleotide-binding</keyword>
<evidence type="ECO:0000256" key="6">
    <source>
        <dbReference type="ARBA" id="ARBA00047939"/>
    </source>
</evidence>
<dbReference type="GO" id="GO:0070733">
    <property type="term" value="F:AMPylase activity"/>
    <property type="evidence" value="ECO:0007669"/>
    <property type="project" value="UniProtKB-EC"/>
</dbReference>
<dbReference type="PROSITE" id="PS51459">
    <property type="entry name" value="FIDO"/>
    <property type="match status" value="1"/>
</dbReference>
<dbReference type="SUPFAM" id="SSF140931">
    <property type="entry name" value="Fic-like"/>
    <property type="match status" value="1"/>
</dbReference>
<feature type="domain" description="Fido" evidence="8">
    <location>
        <begin position="47"/>
        <end position="187"/>
    </location>
</feature>
<evidence type="ECO:0000256" key="4">
    <source>
        <dbReference type="ARBA" id="ARBA00022840"/>
    </source>
</evidence>
<name>A0A0H4QIB3_9LACO</name>
<keyword evidence="1" id="KW-0808">Transferase</keyword>
<organism evidence="9 10">
    <name type="scientific">Companilactobacillus ginsenosidimutans</name>
    <dbReference type="NCBI Taxonomy" id="1007676"/>
    <lineage>
        <taxon>Bacteria</taxon>
        <taxon>Bacillati</taxon>
        <taxon>Bacillota</taxon>
        <taxon>Bacilli</taxon>
        <taxon>Lactobacillales</taxon>
        <taxon>Lactobacillaceae</taxon>
        <taxon>Companilactobacillus</taxon>
    </lineage>
</organism>
<keyword evidence="2" id="KW-0548">Nucleotidyltransferase</keyword>
<evidence type="ECO:0000313" key="10">
    <source>
        <dbReference type="Proteomes" id="UP000036106"/>
    </source>
</evidence>
<dbReference type="InterPro" id="IPR003812">
    <property type="entry name" value="Fido"/>
</dbReference>